<protein>
    <submittedName>
        <fullName evidence="2">Uncharacterized protein</fullName>
    </submittedName>
</protein>
<evidence type="ECO:0000256" key="1">
    <source>
        <dbReference type="SAM" id="Phobius"/>
    </source>
</evidence>
<keyword evidence="1" id="KW-0472">Membrane</keyword>
<reference evidence="2 3" key="1">
    <citation type="submission" date="2019-03" db="EMBL/GenBank/DDBJ databases">
        <title>Genomic Encyclopedia of Type Strains, Phase IV (KMG-IV): sequencing the most valuable type-strain genomes for metagenomic binning, comparative biology and taxonomic classification.</title>
        <authorList>
            <person name="Goeker M."/>
        </authorList>
    </citation>
    <scope>NUCLEOTIDE SEQUENCE [LARGE SCALE GENOMIC DNA]</scope>
    <source>
        <strain evidence="2 3">DSM 22362</strain>
    </source>
</reference>
<dbReference type="Proteomes" id="UP000295197">
    <property type="component" value="Unassembled WGS sequence"/>
</dbReference>
<keyword evidence="1" id="KW-1133">Transmembrane helix</keyword>
<keyword evidence="3" id="KW-1185">Reference proteome</keyword>
<dbReference type="AlphaFoldDB" id="A0A4R3W0L9"/>
<comment type="caution">
    <text evidence="2">The sequence shown here is derived from an EMBL/GenBank/DDBJ whole genome shotgun (WGS) entry which is preliminary data.</text>
</comment>
<accession>A0A4R3W0L9</accession>
<feature type="transmembrane region" description="Helical" evidence="1">
    <location>
        <begin position="23"/>
        <end position="41"/>
    </location>
</feature>
<gene>
    <name evidence="2" type="ORF">EDC17_101337</name>
</gene>
<proteinExistence type="predicted"/>
<evidence type="ECO:0000313" key="3">
    <source>
        <dbReference type="Proteomes" id="UP000295197"/>
    </source>
</evidence>
<name>A0A4R3W0L9_9SPHI</name>
<dbReference type="EMBL" id="SMBZ01000013">
    <property type="protein sequence ID" value="TCV15260.1"/>
    <property type="molecule type" value="Genomic_DNA"/>
</dbReference>
<evidence type="ECO:0000313" key="2">
    <source>
        <dbReference type="EMBL" id="TCV15260.1"/>
    </source>
</evidence>
<keyword evidence="1" id="KW-0812">Transmembrane</keyword>
<sequence length="42" mass="5063">MTIQTLYINQFPGLDEYRTVHKSIYPIQLFFLTIGIFDWIIL</sequence>
<organism evidence="2 3">
    <name type="scientific">Sphingobacterium alimentarium</name>
    <dbReference type="NCBI Taxonomy" id="797292"/>
    <lineage>
        <taxon>Bacteria</taxon>
        <taxon>Pseudomonadati</taxon>
        <taxon>Bacteroidota</taxon>
        <taxon>Sphingobacteriia</taxon>
        <taxon>Sphingobacteriales</taxon>
        <taxon>Sphingobacteriaceae</taxon>
        <taxon>Sphingobacterium</taxon>
    </lineage>
</organism>